<organism evidence="3 4">
    <name type="scientific">Sphingopyxis soli</name>
    <dbReference type="NCBI Taxonomy" id="592051"/>
    <lineage>
        <taxon>Bacteria</taxon>
        <taxon>Pseudomonadati</taxon>
        <taxon>Pseudomonadota</taxon>
        <taxon>Alphaproteobacteria</taxon>
        <taxon>Sphingomonadales</taxon>
        <taxon>Sphingomonadaceae</taxon>
        <taxon>Sphingopyxis</taxon>
    </lineage>
</organism>
<evidence type="ECO:0000313" key="3">
    <source>
        <dbReference type="EMBL" id="GAA0863577.1"/>
    </source>
</evidence>
<dbReference type="PANTHER" id="PTHR43008:SF4">
    <property type="entry name" value="CHAIN DEHYDROGENASE, PUTATIVE (AFU_ORTHOLOGUE AFUA_4G08710)-RELATED"/>
    <property type="match status" value="1"/>
</dbReference>
<evidence type="ECO:0000256" key="2">
    <source>
        <dbReference type="ARBA" id="ARBA00023002"/>
    </source>
</evidence>
<evidence type="ECO:0000256" key="1">
    <source>
        <dbReference type="ARBA" id="ARBA00006484"/>
    </source>
</evidence>
<dbReference type="SUPFAM" id="SSF51735">
    <property type="entry name" value="NAD(P)-binding Rossmann-fold domains"/>
    <property type="match status" value="1"/>
</dbReference>
<proteinExistence type="inferred from homology"/>
<reference evidence="3 4" key="1">
    <citation type="journal article" date="2019" name="Int. J. Syst. Evol. Microbiol.">
        <title>The Global Catalogue of Microorganisms (GCM) 10K type strain sequencing project: providing services to taxonomists for standard genome sequencing and annotation.</title>
        <authorList>
            <consortium name="The Broad Institute Genomics Platform"/>
            <consortium name="The Broad Institute Genome Sequencing Center for Infectious Disease"/>
            <person name="Wu L."/>
            <person name="Ma J."/>
        </authorList>
    </citation>
    <scope>NUCLEOTIDE SEQUENCE [LARGE SCALE GENOMIC DNA]</scope>
    <source>
        <strain evidence="3 4">JCM 15910</strain>
    </source>
</reference>
<dbReference type="EMBL" id="BAAAFE010000007">
    <property type="protein sequence ID" value="GAA0863577.1"/>
    <property type="molecule type" value="Genomic_DNA"/>
</dbReference>
<dbReference type="Gene3D" id="3.40.50.720">
    <property type="entry name" value="NAD(P)-binding Rossmann-like Domain"/>
    <property type="match status" value="1"/>
</dbReference>
<accession>A0ABN1M337</accession>
<keyword evidence="2" id="KW-0560">Oxidoreductase</keyword>
<dbReference type="CDD" id="cd05233">
    <property type="entry name" value="SDR_c"/>
    <property type="match status" value="1"/>
</dbReference>
<keyword evidence="4" id="KW-1185">Reference proteome</keyword>
<dbReference type="Pfam" id="PF13561">
    <property type="entry name" value="adh_short_C2"/>
    <property type="match status" value="1"/>
</dbReference>
<dbReference type="PANTHER" id="PTHR43008">
    <property type="entry name" value="BENZIL REDUCTASE"/>
    <property type="match status" value="1"/>
</dbReference>
<evidence type="ECO:0000313" key="4">
    <source>
        <dbReference type="Proteomes" id="UP001500738"/>
    </source>
</evidence>
<dbReference type="InterPro" id="IPR036291">
    <property type="entry name" value="NAD(P)-bd_dom_sf"/>
</dbReference>
<dbReference type="InterPro" id="IPR002347">
    <property type="entry name" value="SDR_fam"/>
</dbReference>
<protein>
    <submittedName>
        <fullName evidence="3">SDR family oxidoreductase</fullName>
    </submittedName>
</protein>
<sequence length="250" mass="26101">MTYDLKNKVAVVTGGNSGIGLGIAQELAERGAKVFVTGRRQEELDAAVKAIGHGAVGVQGDVTSFADLDRLYDVVQQHGAPIDVLVANAGGGAFQPLGAITEEEFDRIFGLNVKATLFTVQKALPLLRDGASIILTGSTSAIKALPAFSVYGATKAAIRNFARHWILDLKDRKIRVNVIAPGATTTPGLKGLTASEEEWHGFESGLAAGIPLGRLADPREIGKVAAFLASDASSYVNGAELFVDGGFAQI</sequence>
<gene>
    <name evidence="3" type="ORF">GCM10009115_14670</name>
</gene>
<dbReference type="RefSeq" id="WP_215353467.1">
    <property type="nucleotide sequence ID" value="NZ_BAAAFE010000007.1"/>
</dbReference>
<comment type="caution">
    <text evidence="3">The sequence shown here is derived from an EMBL/GenBank/DDBJ whole genome shotgun (WGS) entry which is preliminary data.</text>
</comment>
<dbReference type="PRINTS" id="PR00081">
    <property type="entry name" value="GDHRDH"/>
</dbReference>
<comment type="similarity">
    <text evidence="1">Belongs to the short-chain dehydrogenases/reductases (SDR) family.</text>
</comment>
<name>A0ABN1M337_9SPHN</name>
<dbReference type="Proteomes" id="UP001500738">
    <property type="component" value="Unassembled WGS sequence"/>
</dbReference>